<comment type="caution">
    <text evidence="4">The sequence shown here is derived from an EMBL/GenBank/DDBJ whole genome shotgun (WGS) entry which is preliminary data.</text>
</comment>
<dbReference type="EMBL" id="VNIP01000004">
    <property type="protein sequence ID" value="KAA1183822.1"/>
    <property type="molecule type" value="Genomic_DNA"/>
</dbReference>
<dbReference type="PROSITE" id="PS50088">
    <property type="entry name" value="ANK_REPEAT"/>
    <property type="match status" value="2"/>
</dbReference>
<gene>
    <name evidence="4" type="ORF">FP026_07280</name>
</gene>
<dbReference type="InterPro" id="IPR002110">
    <property type="entry name" value="Ankyrin_rpt"/>
</dbReference>
<evidence type="ECO:0000256" key="1">
    <source>
        <dbReference type="ARBA" id="ARBA00022737"/>
    </source>
</evidence>
<protein>
    <submittedName>
        <fullName evidence="4">Ankyrin repeat domain-containing protein</fullName>
    </submittedName>
</protein>
<feature type="repeat" description="ANK" evidence="3">
    <location>
        <begin position="112"/>
        <end position="144"/>
    </location>
</feature>
<dbReference type="PROSITE" id="PS50297">
    <property type="entry name" value="ANK_REP_REGION"/>
    <property type="match status" value="2"/>
</dbReference>
<dbReference type="OrthoDB" id="188107at2"/>
<dbReference type="SMART" id="SM00248">
    <property type="entry name" value="ANK"/>
    <property type="match status" value="2"/>
</dbReference>
<organism evidence="4 5">
    <name type="scientific">Rhizobium tropici</name>
    <dbReference type="NCBI Taxonomy" id="398"/>
    <lineage>
        <taxon>Bacteria</taxon>
        <taxon>Pseudomonadati</taxon>
        <taxon>Pseudomonadota</taxon>
        <taxon>Alphaproteobacteria</taxon>
        <taxon>Hyphomicrobiales</taxon>
        <taxon>Rhizobiaceae</taxon>
        <taxon>Rhizobium/Agrobacterium group</taxon>
        <taxon>Rhizobium</taxon>
    </lineage>
</organism>
<evidence type="ECO:0000256" key="3">
    <source>
        <dbReference type="PROSITE-ProRule" id="PRU00023"/>
    </source>
</evidence>
<dbReference type="InterPro" id="IPR036770">
    <property type="entry name" value="Ankyrin_rpt-contain_sf"/>
</dbReference>
<reference evidence="4 5" key="1">
    <citation type="submission" date="2019-07" db="EMBL/GenBank/DDBJ databases">
        <title>The Draft Genome Sequence of Rhizobium tropici SARCC-755 Associated with Superior Nodulation on Pigeonpea (Cajanus cajan (L.) Millsp.).</title>
        <authorList>
            <person name="Bopape F.L."/>
            <person name="Hassen A.I."/>
            <person name="Swanevelder Z.H."/>
            <person name="Gwata E.T."/>
        </authorList>
    </citation>
    <scope>NUCLEOTIDE SEQUENCE [LARGE SCALE GENOMIC DNA]</scope>
    <source>
        <strain evidence="4 5">SARCC-755</strain>
    </source>
</reference>
<sequence>MSVHPEYDDYVYIIDILATGSDEQFDELAALIGEFPRGADKYLGRPWIRNAIDCGSLTAIEWMLKYRVDLSFRDDEGYTVLHAALARKRPDRYSVLALLLNNGAPVNAHGINDWTPAHMAAVREDIEALRLLIKHGADLSIRTRIDDYETPLEEARSLGRMVSVRFLEELNGT</sequence>
<name>A0A5B0WAL0_RHITR</name>
<dbReference type="PANTHER" id="PTHR24198">
    <property type="entry name" value="ANKYRIN REPEAT AND PROTEIN KINASE DOMAIN-CONTAINING PROTEIN"/>
    <property type="match status" value="1"/>
</dbReference>
<proteinExistence type="predicted"/>
<dbReference type="SUPFAM" id="SSF48403">
    <property type="entry name" value="Ankyrin repeat"/>
    <property type="match status" value="1"/>
</dbReference>
<evidence type="ECO:0000313" key="5">
    <source>
        <dbReference type="Proteomes" id="UP000323608"/>
    </source>
</evidence>
<keyword evidence="1" id="KW-0677">Repeat</keyword>
<evidence type="ECO:0000313" key="4">
    <source>
        <dbReference type="EMBL" id="KAA1183822.1"/>
    </source>
</evidence>
<dbReference type="Pfam" id="PF13637">
    <property type="entry name" value="Ank_4"/>
    <property type="match status" value="1"/>
</dbReference>
<dbReference type="RefSeq" id="WP_149633949.1">
    <property type="nucleotide sequence ID" value="NZ_VNIP01000004.1"/>
</dbReference>
<dbReference type="PANTHER" id="PTHR24198:SF165">
    <property type="entry name" value="ANKYRIN REPEAT-CONTAINING PROTEIN-RELATED"/>
    <property type="match status" value="1"/>
</dbReference>
<evidence type="ECO:0000256" key="2">
    <source>
        <dbReference type="ARBA" id="ARBA00023043"/>
    </source>
</evidence>
<dbReference type="Proteomes" id="UP000323608">
    <property type="component" value="Unassembled WGS sequence"/>
</dbReference>
<keyword evidence="2 3" id="KW-0040">ANK repeat</keyword>
<feature type="repeat" description="ANK" evidence="3">
    <location>
        <begin position="76"/>
        <end position="111"/>
    </location>
</feature>
<dbReference type="AlphaFoldDB" id="A0A5B0WAL0"/>
<accession>A0A5B0WAL0</accession>
<dbReference type="Gene3D" id="1.25.40.20">
    <property type="entry name" value="Ankyrin repeat-containing domain"/>
    <property type="match status" value="1"/>
</dbReference>